<keyword evidence="3" id="KW-0963">Cytoplasm</keyword>
<feature type="region of interest" description="Domain I" evidence="3">
    <location>
        <begin position="1"/>
        <end position="64"/>
    </location>
</feature>
<evidence type="ECO:0000256" key="1">
    <source>
        <dbReference type="ARBA" id="ARBA00022763"/>
    </source>
</evidence>
<dbReference type="SMART" id="SM00278">
    <property type="entry name" value="HhH1"/>
    <property type="match status" value="2"/>
</dbReference>
<evidence type="ECO:0000256" key="2">
    <source>
        <dbReference type="ARBA" id="ARBA00023204"/>
    </source>
</evidence>
<keyword evidence="3" id="KW-0233">DNA recombination</keyword>
<dbReference type="InterPro" id="IPR000085">
    <property type="entry name" value="RuvA"/>
</dbReference>
<sequence>MIGRIRGILVEKTPGQALVECGGLSYEVDIPFTTFYHLPDPDQEVTLHTHFVVREDAQSLFGFASRLDRDLFRLLIKVNGVGPKMAAGILSGLDAQQFIRCVEGRDIASLIKLPGVGKKTAERLLIEMTDRIKHLEGQFIPATAGIDGGVTASPQLSISAHNPADEAEAALIALGYKPQEAARAISKVAEEGMTSEALIRLALRNMIPA</sequence>
<organism evidence="5 6">
    <name type="scientific">Marinobacter salexigens</name>
    <dbReference type="NCBI Taxonomy" id="1925763"/>
    <lineage>
        <taxon>Bacteria</taxon>
        <taxon>Pseudomonadati</taxon>
        <taxon>Pseudomonadota</taxon>
        <taxon>Gammaproteobacteria</taxon>
        <taxon>Pseudomonadales</taxon>
        <taxon>Marinobacteraceae</taxon>
        <taxon>Marinobacter</taxon>
    </lineage>
</organism>
<comment type="subcellular location">
    <subcellularLocation>
        <location evidence="3">Cytoplasm</location>
    </subcellularLocation>
</comment>
<comment type="function">
    <text evidence="3">The RuvA-RuvB-RuvC complex processes Holliday junction (HJ) DNA during genetic recombination and DNA repair, while the RuvA-RuvB complex plays an important role in the rescue of blocked DNA replication forks via replication fork reversal (RFR). RuvA specifically binds to HJ cruciform DNA, conferring on it an open structure. The RuvB hexamer acts as an ATP-dependent pump, pulling dsDNA into and through the RuvAB complex. HJ branch migration allows RuvC to scan DNA until it finds its consensus sequence, where it cleaves and resolves the cruciform DNA.</text>
</comment>
<dbReference type="Pfam" id="PF01330">
    <property type="entry name" value="RuvA_N"/>
    <property type="match status" value="1"/>
</dbReference>
<evidence type="ECO:0000313" key="5">
    <source>
        <dbReference type="EMBL" id="MBU2875319.1"/>
    </source>
</evidence>
<evidence type="ECO:0000259" key="4">
    <source>
        <dbReference type="SMART" id="SM00278"/>
    </source>
</evidence>
<dbReference type="InterPro" id="IPR003583">
    <property type="entry name" value="Hlx-hairpin-Hlx_DNA-bd_motif"/>
</dbReference>
<keyword evidence="3" id="KW-0238">DNA-binding</keyword>
<comment type="similarity">
    <text evidence="3">Belongs to the RuvA family.</text>
</comment>
<reference evidence="5 6" key="1">
    <citation type="submission" date="2021-05" db="EMBL/GenBank/DDBJ databases">
        <title>Draft genomes of bacteria isolated from model marine particles.</title>
        <authorList>
            <person name="Datta M.S."/>
            <person name="Schwartzman J.A."/>
            <person name="Enke T.N."/>
            <person name="Saavedra J."/>
            <person name="Cermak N."/>
            <person name="Cordero O.X."/>
        </authorList>
    </citation>
    <scope>NUCLEOTIDE SEQUENCE [LARGE SCALE GENOMIC DNA]</scope>
    <source>
        <strain evidence="5 6">D2M19</strain>
    </source>
</reference>
<gene>
    <name evidence="3 5" type="primary">ruvA</name>
    <name evidence="5" type="ORF">KO508_15060</name>
</gene>
<comment type="domain">
    <text evidence="3">Has three domains with a flexible linker between the domains II and III and assumes an 'L' shape. Domain III is highly mobile and contacts RuvB.</text>
</comment>
<accession>A0ABS6AC39</accession>
<dbReference type="InterPro" id="IPR011114">
    <property type="entry name" value="RuvA_C"/>
</dbReference>
<protein>
    <recommendedName>
        <fullName evidence="3">Holliday junction branch migration complex subunit RuvA</fullName>
    </recommendedName>
</protein>
<comment type="caution">
    <text evidence="5">The sequence shown here is derived from an EMBL/GenBank/DDBJ whole genome shotgun (WGS) entry which is preliminary data.</text>
</comment>
<keyword evidence="1 3" id="KW-0227">DNA damage</keyword>
<evidence type="ECO:0000256" key="3">
    <source>
        <dbReference type="HAMAP-Rule" id="MF_00031"/>
    </source>
</evidence>
<dbReference type="RefSeq" id="WP_216009119.1">
    <property type="nucleotide sequence ID" value="NZ_JAHKPV010000021.1"/>
</dbReference>
<dbReference type="CDD" id="cd14332">
    <property type="entry name" value="UBA_RuvA_C"/>
    <property type="match status" value="1"/>
</dbReference>
<comment type="caution">
    <text evidence="3">Lacks conserved residue(s) required for the propagation of feature annotation.</text>
</comment>
<dbReference type="Pfam" id="PF14520">
    <property type="entry name" value="HHH_5"/>
    <property type="match status" value="1"/>
</dbReference>
<dbReference type="Proteomes" id="UP000753376">
    <property type="component" value="Unassembled WGS sequence"/>
</dbReference>
<comment type="subunit">
    <text evidence="3">Homotetramer. Forms an RuvA(8)-RuvB(12)-Holliday junction (HJ) complex. HJ DNA is sandwiched between 2 RuvA tetramers; dsDNA enters through RuvA and exits via RuvB. An RuvB hexamer assembles on each DNA strand where it exits the tetramer. Each RuvB hexamer is contacted by two RuvA subunits (via domain III) on 2 adjacent RuvB subunits; this complex drives branch migration. In the full resolvosome a probable DNA-RuvA(4)-RuvB(12)-RuvC(2) complex forms which resolves the HJ.</text>
</comment>
<keyword evidence="6" id="KW-1185">Reference proteome</keyword>
<dbReference type="GO" id="GO:0016787">
    <property type="term" value="F:hydrolase activity"/>
    <property type="evidence" value="ECO:0007669"/>
    <property type="project" value="UniProtKB-KW"/>
</dbReference>
<feature type="region of interest" description="Domain III" evidence="3">
    <location>
        <begin position="165"/>
        <end position="209"/>
    </location>
</feature>
<dbReference type="NCBIfam" id="TIGR00084">
    <property type="entry name" value="ruvA"/>
    <property type="match status" value="1"/>
</dbReference>
<dbReference type="EMBL" id="JAHKPV010000021">
    <property type="protein sequence ID" value="MBU2875319.1"/>
    <property type="molecule type" value="Genomic_DNA"/>
</dbReference>
<name>A0ABS6AC39_9GAMM</name>
<dbReference type="InterPro" id="IPR013849">
    <property type="entry name" value="DNA_helicase_Holl-junc_RuvA_I"/>
</dbReference>
<feature type="domain" description="Helix-hairpin-helix DNA-binding motif class 1" evidence="4">
    <location>
        <begin position="73"/>
        <end position="92"/>
    </location>
</feature>
<feature type="region of interest" description="Flexible linker" evidence="3">
    <location>
        <begin position="153"/>
        <end position="165"/>
    </location>
</feature>
<keyword evidence="2 3" id="KW-0234">DNA repair</keyword>
<keyword evidence="5" id="KW-0378">Hydrolase</keyword>
<feature type="domain" description="Helix-hairpin-helix DNA-binding motif class 1" evidence="4">
    <location>
        <begin position="108"/>
        <end position="127"/>
    </location>
</feature>
<dbReference type="HAMAP" id="MF_00031">
    <property type="entry name" value="DNA_HJ_migration_RuvA"/>
    <property type="match status" value="1"/>
</dbReference>
<dbReference type="Pfam" id="PF07499">
    <property type="entry name" value="RuvA_C"/>
    <property type="match status" value="1"/>
</dbReference>
<evidence type="ECO:0000313" key="6">
    <source>
        <dbReference type="Proteomes" id="UP000753376"/>
    </source>
</evidence>
<proteinExistence type="inferred from homology"/>